<dbReference type="Pfam" id="PF01656">
    <property type="entry name" value="CbiA"/>
    <property type="match status" value="1"/>
</dbReference>
<dbReference type="GO" id="GO:0016887">
    <property type="term" value="F:ATP hydrolysis activity"/>
    <property type="evidence" value="ECO:0007669"/>
    <property type="project" value="TreeGrafter"/>
</dbReference>
<accession>A0A101IMS3</accession>
<dbReference type="EMBL" id="LGHB01000001">
    <property type="protein sequence ID" value="KUK97740.1"/>
    <property type="molecule type" value="Genomic_DNA"/>
</dbReference>
<evidence type="ECO:0000313" key="4">
    <source>
        <dbReference type="Proteomes" id="UP000053961"/>
    </source>
</evidence>
<dbReference type="GO" id="GO:0051782">
    <property type="term" value="P:negative regulation of cell division"/>
    <property type="evidence" value="ECO:0007669"/>
    <property type="project" value="TreeGrafter"/>
</dbReference>
<dbReference type="PIRSF" id="PIRSF005647">
    <property type="entry name" value="CooC"/>
    <property type="match status" value="1"/>
</dbReference>
<gene>
    <name evidence="2" type="ORF">XD72_0243</name>
    <name evidence="3" type="ORF">XE07_0154</name>
</gene>
<comment type="caution">
    <text evidence="3">The sequence shown here is derived from an EMBL/GenBank/DDBJ whole genome shotgun (WGS) entry which is preliminary data.</text>
</comment>
<dbReference type="InterPro" id="IPR002586">
    <property type="entry name" value="CobQ/CobB/MinD/ParA_Nub-bd_dom"/>
</dbReference>
<dbReference type="PANTHER" id="PTHR43384:SF7">
    <property type="entry name" value="CARBON-MONOXIDE DEHYDROGENASE ACCESSORY PROTEIN"/>
    <property type="match status" value="1"/>
</dbReference>
<evidence type="ECO:0000313" key="5">
    <source>
        <dbReference type="Proteomes" id="UP000057043"/>
    </source>
</evidence>
<reference evidence="3" key="1">
    <citation type="journal article" date="2015" name="MBio">
        <title>Genome-resolved metagenomic analysis reveals roles for candidate phyla and other microbial community members in biogeochemical transformations in oil reservoirs.</title>
        <authorList>
            <person name="Hu P."/>
            <person name="Tom L."/>
            <person name="Singh A."/>
            <person name="Thomas B.C."/>
            <person name="Baker B.J."/>
            <person name="Piceno Y.M."/>
            <person name="Andersen G.L."/>
            <person name="Banfield J.F."/>
        </authorList>
    </citation>
    <scope>NUCLEOTIDE SEQUENCE [LARGE SCALE GENOMIC DNA]</scope>
    <source>
        <strain evidence="3">56_747</strain>
    </source>
</reference>
<dbReference type="GO" id="GO:0005829">
    <property type="term" value="C:cytosol"/>
    <property type="evidence" value="ECO:0007669"/>
    <property type="project" value="TreeGrafter"/>
</dbReference>
<feature type="domain" description="CobQ/CobB/MinD/ParA nucleotide binding" evidence="1">
    <location>
        <begin position="8"/>
        <end position="231"/>
    </location>
</feature>
<dbReference type="InterPro" id="IPR050625">
    <property type="entry name" value="ParA/MinD_ATPase"/>
</dbReference>
<dbReference type="GO" id="GO:0009898">
    <property type="term" value="C:cytoplasmic side of plasma membrane"/>
    <property type="evidence" value="ECO:0007669"/>
    <property type="project" value="TreeGrafter"/>
</dbReference>
<evidence type="ECO:0000313" key="2">
    <source>
        <dbReference type="EMBL" id="KUK45340.1"/>
    </source>
</evidence>
<name>A0A101IMS3_9EURY</name>
<organism evidence="3 4">
    <name type="scientific">Methanothrix harundinacea</name>
    <dbReference type="NCBI Taxonomy" id="301375"/>
    <lineage>
        <taxon>Archaea</taxon>
        <taxon>Methanobacteriati</taxon>
        <taxon>Methanobacteriota</taxon>
        <taxon>Stenosarchaea group</taxon>
        <taxon>Methanomicrobia</taxon>
        <taxon>Methanotrichales</taxon>
        <taxon>Methanotrichaceae</taxon>
        <taxon>Methanothrix</taxon>
    </lineage>
</organism>
<dbReference type="Proteomes" id="UP000057043">
    <property type="component" value="Unassembled WGS sequence"/>
</dbReference>
<sequence length="254" mass="27732">MKILGFFGKGGTGKTTLTALILRELVKRNEGEVLAIDADANECLACLLGAEGTPTLSDMLQKYKRQREESPELTGIDIFQNLFETLLMEGEQDGYDMLIMGRGEGAGCFCAVNDLLQAVFEKTVEGEAYKYLLMDCEAGVEHIARKTSGRIHDAVIVTDASKVSLDTLKRIKDVAAEVGAEIGNYYVVANKTRPDMLEKVKETAESLGFKYLGTIPEDPNFTDIAYEGKTVFDLPDDSPAVQAAKKITDQLLSA</sequence>
<dbReference type="Proteomes" id="UP000053961">
    <property type="component" value="Unassembled WGS sequence"/>
</dbReference>
<protein>
    <submittedName>
        <fullName evidence="3">CO dehydrogenase maturation factor</fullName>
    </submittedName>
</protein>
<dbReference type="EMBL" id="LGFT01000004">
    <property type="protein sequence ID" value="KUK45340.1"/>
    <property type="molecule type" value="Genomic_DNA"/>
</dbReference>
<dbReference type="PANTHER" id="PTHR43384">
    <property type="entry name" value="SEPTUM SITE-DETERMINING PROTEIN MIND HOMOLOG, CHLOROPLASTIC-RELATED"/>
    <property type="match status" value="1"/>
</dbReference>
<evidence type="ECO:0000259" key="1">
    <source>
        <dbReference type="Pfam" id="PF01656"/>
    </source>
</evidence>
<dbReference type="Gene3D" id="3.40.50.300">
    <property type="entry name" value="P-loop containing nucleotide triphosphate hydrolases"/>
    <property type="match status" value="1"/>
</dbReference>
<dbReference type="SUPFAM" id="SSF52540">
    <property type="entry name" value="P-loop containing nucleoside triphosphate hydrolases"/>
    <property type="match status" value="1"/>
</dbReference>
<dbReference type="AlphaFoldDB" id="A0A101IMS3"/>
<reference evidence="4 5" key="2">
    <citation type="journal article" date="2015" name="MBio">
        <title>Genome-Resolved Metagenomic Analysis Reveals Roles for Candidate Phyla and Other Microbial Community Members in Biogeochemical Transformations in Oil Reservoirs.</title>
        <authorList>
            <person name="Hu P."/>
            <person name="Tom L."/>
            <person name="Singh A."/>
            <person name="Thomas B.C."/>
            <person name="Baker B.J."/>
            <person name="Piceno Y.M."/>
            <person name="Andersen G.L."/>
            <person name="Banfield J.F."/>
        </authorList>
    </citation>
    <scope>NUCLEOTIDE SEQUENCE [LARGE SCALE GENOMIC DNA]</scope>
    <source>
        <strain evidence="2">57_489</strain>
    </source>
</reference>
<dbReference type="PATRIC" id="fig|301375.6.peg.1165"/>
<dbReference type="GO" id="GO:0005524">
    <property type="term" value="F:ATP binding"/>
    <property type="evidence" value="ECO:0007669"/>
    <property type="project" value="TreeGrafter"/>
</dbReference>
<evidence type="ECO:0000313" key="3">
    <source>
        <dbReference type="EMBL" id="KUK97740.1"/>
    </source>
</evidence>
<proteinExistence type="predicted"/>
<dbReference type="InterPro" id="IPR027417">
    <property type="entry name" value="P-loop_NTPase"/>
</dbReference>
<dbReference type="InterPro" id="IPR014433">
    <property type="entry name" value="CooC"/>
</dbReference>